<dbReference type="Proteomes" id="UP000586722">
    <property type="component" value="Unassembled WGS sequence"/>
</dbReference>
<keyword evidence="3 5" id="KW-0533">Nickel</keyword>
<dbReference type="InterPro" id="IPR036118">
    <property type="entry name" value="UreE_N_sf"/>
</dbReference>
<keyword evidence="9" id="KW-1185">Reference proteome</keyword>
<comment type="caution">
    <text evidence="8">The sequence shown here is derived from an EMBL/GenBank/DDBJ whole genome shotgun (WGS) entry which is preliminary data.</text>
</comment>
<dbReference type="GO" id="GO:0016151">
    <property type="term" value="F:nickel cation binding"/>
    <property type="evidence" value="ECO:0007669"/>
    <property type="project" value="UniProtKB-UniRule"/>
</dbReference>
<comment type="function">
    <text evidence="5">Involved in urease metallocenter assembly. Binds nickel. Probably functions as a nickel donor during metallocenter assembly.</text>
</comment>
<organism evidence="8 9">
    <name type="scientific">Pannonibacter tanglangensis</name>
    <dbReference type="NCBI Taxonomy" id="2750084"/>
    <lineage>
        <taxon>Bacteria</taxon>
        <taxon>Pseudomonadati</taxon>
        <taxon>Pseudomonadota</taxon>
        <taxon>Alphaproteobacteria</taxon>
        <taxon>Hyphomicrobiales</taxon>
        <taxon>Stappiaceae</taxon>
        <taxon>Pannonibacter</taxon>
    </lineage>
</organism>
<evidence type="ECO:0000313" key="9">
    <source>
        <dbReference type="Proteomes" id="UP000586722"/>
    </source>
</evidence>
<dbReference type="Gene3D" id="2.60.260.20">
    <property type="entry name" value="Urease metallochaperone UreE, N-terminal domain"/>
    <property type="match status" value="1"/>
</dbReference>
<dbReference type="SUPFAM" id="SSF69287">
    <property type="entry name" value="Urease metallochaperone UreE, N-terminal domain"/>
    <property type="match status" value="1"/>
</dbReference>
<dbReference type="EMBL" id="JAABLQ010000003">
    <property type="protein sequence ID" value="NBN80208.1"/>
    <property type="molecule type" value="Genomic_DNA"/>
</dbReference>
<evidence type="ECO:0000256" key="5">
    <source>
        <dbReference type="HAMAP-Rule" id="MF_00822"/>
    </source>
</evidence>
<gene>
    <name evidence="5" type="primary">ureE</name>
    <name evidence="8" type="ORF">GWI72_18160</name>
</gene>
<comment type="subcellular location">
    <subcellularLocation>
        <location evidence="1 5">Cytoplasm</location>
    </subcellularLocation>
</comment>
<reference evidence="9" key="1">
    <citation type="submission" date="2020-01" db="EMBL/GenBank/DDBJ databases">
        <authorList>
            <person name="Fang Y."/>
            <person name="Sun R."/>
            <person name="Nie L."/>
            <person name="He J."/>
            <person name="Hao L."/>
            <person name="Wang L."/>
            <person name="Su S."/>
            <person name="Lv E."/>
            <person name="Zhang Z."/>
            <person name="Xie R."/>
            <person name="Liu H."/>
        </authorList>
    </citation>
    <scope>NUCLEOTIDE SEQUENCE [LARGE SCALE GENOMIC DNA]</scope>
    <source>
        <strain evidence="9">XCT-53</strain>
    </source>
</reference>
<dbReference type="GO" id="GO:0019627">
    <property type="term" value="P:urea metabolic process"/>
    <property type="evidence" value="ECO:0007669"/>
    <property type="project" value="InterPro"/>
</dbReference>
<dbReference type="SUPFAM" id="SSF69737">
    <property type="entry name" value="Urease metallochaperone UreE, C-terminal domain"/>
    <property type="match status" value="1"/>
</dbReference>
<dbReference type="InterPro" id="IPR004029">
    <property type="entry name" value="UreE_N"/>
</dbReference>
<dbReference type="InterPro" id="IPR007864">
    <property type="entry name" value="UreE_C_dom"/>
</dbReference>
<proteinExistence type="inferred from homology"/>
<dbReference type="GO" id="GO:0006457">
    <property type="term" value="P:protein folding"/>
    <property type="evidence" value="ECO:0007669"/>
    <property type="project" value="InterPro"/>
</dbReference>
<evidence type="ECO:0000256" key="6">
    <source>
        <dbReference type="SAM" id="MobiDB-lite"/>
    </source>
</evidence>
<feature type="domain" description="UreE urease accessory N-terminal" evidence="7">
    <location>
        <begin position="2"/>
        <end position="66"/>
    </location>
</feature>
<keyword evidence="4 5" id="KW-0143">Chaperone</keyword>
<comment type="similarity">
    <text evidence="5">Belongs to the UreE family.</text>
</comment>
<protein>
    <recommendedName>
        <fullName evidence="5">Urease accessory protein UreE</fullName>
    </recommendedName>
</protein>
<feature type="compositionally biased region" description="Basic and acidic residues" evidence="6">
    <location>
        <begin position="146"/>
        <end position="156"/>
    </location>
</feature>
<dbReference type="GO" id="GO:0005737">
    <property type="term" value="C:cytoplasm"/>
    <property type="evidence" value="ECO:0007669"/>
    <property type="project" value="UniProtKB-SubCell"/>
</dbReference>
<dbReference type="AlphaFoldDB" id="A0A7X5F5M5"/>
<keyword evidence="2 5" id="KW-0963">Cytoplasm</keyword>
<dbReference type="CDD" id="cd00571">
    <property type="entry name" value="UreE"/>
    <property type="match status" value="1"/>
</dbReference>
<evidence type="ECO:0000259" key="7">
    <source>
        <dbReference type="SMART" id="SM00988"/>
    </source>
</evidence>
<sequence>MRAGLVRPAGTWPDWSLDTITLDGEDRHRRRAVLTTDGGTEFLLDLPDATWLRHGDGLQLDDGRMIKVQAAPEDVVDITAASPAALVRIAWHLGNRHLPTQLLDNGLRIRRDHVIEALVELLGGTMEARSAPFDPEGGAYGHGRTHAHEHGHEHGHSHGHGHGHGRDHRHHDHDHDHAHDHHHGHGHPVHKDGQAS</sequence>
<evidence type="ECO:0000313" key="8">
    <source>
        <dbReference type="EMBL" id="NBN80208.1"/>
    </source>
</evidence>
<evidence type="ECO:0000256" key="4">
    <source>
        <dbReference type="ARBA" id="ARBA00023186"/>
    </source>
</evidence>
<evidence type="ECO:0000256" key="3">
    <source>
        <dbReference type="ARBA" id="ARBA00022596"/>
    </source>
</evidence>
<feature type="compositionally biased region" description="Basic residues" evidence="6">
    <location>
        <begin position="157"/>
        <end position="172"/>
    </location>
</feature>
<dbReference type="Pfam" id="PF02814">
    <property type="entry name" value="UreE_N"/>
    <property type="match status" value="1"/>
</dbReference>
<dbReference type="Pfam" id="PF05194">
    <property type="entry name" value="UreE_C"/>
    <property type="match status" value="1"/>
</dbReference>
<feature type="region of interest" description="Disordered" evidence="6">
    <location>
        <begin position="130"/>
        <end position="196"/>
    </location>
</feature>
<name>A0A7X5F5M5_9HYPH</name>
<accession>A0A7X5F5M5</accession>
<dbReference type="GO" id="GO:0051082">
    <property type="term" value="F:unfolded protein binding"/>
    <property type="evidence" value="ECO:0007669"/>
    <property type="project" value="UniProtKB-UniRule"/>
</dbReference>
<dbReference type="InterPro" id="IPR012406">
    <property type="entry name" value="UreE"/>
</dbReference>
<dbReference type="Gene3D" id="3.30.70.790">
    <property type="entry name" value="UreE, C-terminal domain"/>
    <property type="match status" value="1"/>
</dbReference>
<dbReference type="SMART" id="SM00988">
    <property type="entry name" value="UreE_N"/>
    <property type="match status" value="1"/>
</dbReference>
<dbReference type="GO" id="GO:0065003">
    <property type="term" value="P:protein-containing complex assembly"/>
    <property type="evidence" value="ECO:0007669"/>
    <property type="project" value="InterPro"/>
</dbReference>
<evidence type="ECO:0000256" key="1">
    <source>
        <dbReference type="ARBA" id="ARBA00004496"/>
    </source>
</evidence>
<dbReference type="HAMAP" id="MF_00822">
    <property type="entry name" value="UreE"/>
    <property type="match status" value="1"/>
</dbReference>
<evidence type="ECO:0000256" key="2">
    <source>
        <dbReference type="ARBA" id="ARBA00022490"/>
    </source>
</evidence>